<keyword evidence="3" id="KW-0121">Carboxypeptidase</keyword>
<reference evidence="3 4" key="1">
    <citation type="submission" date="2020-08" db="EMBL/GenBank/DDBJ databases">
        <title>Genomic Encyclopedia of Type Strains, Phase III (KMG-III): the genomes of soil and plant-associated and newly described type strains.</title>
        <authorList>
            <person name="Whitman W."/>
        </authorList>
    </citation>
    <scope>NUCLEOTIDE SEQUENCE [LARGE SCALE GENOMIC DNA]</scope>
    <source>
        <strain evidence="3 4">CECT 8234</strain>
    </source>
</reference>
<evidence type="ECO:0000313" key="4">
    <source>
        <dbReference type="Proteomes" id="UP000518605"/>
    </source>
</evidence>
<feature type="region of interest" description="Disordered" evidence="1">
    <location>
        <begin position="33"/>
        <end position="104"/>
    </location>
</feature>
<dbReference type="PANTHER" id="PTHR34385:SF1">
    <property type="entry name" value="PEPTIDOGLYCAN L-ALANYL-D-GLUTAMATE ENDOPEPTIDASE CWLK"/>
    <property type="match status" value="1"/>
</dbReference>
<evidence type="ECO:0000313" key="3">
    <source>
        <dbReference type="EMBL" id="MBB3152664.1"/>
    </source>
</evidence>
<keyword evidence="4" id="KW-1185">Reference proteome</keyword>
<dbReference type="InterPro" id="IPR058193">
    <property type="entry name" value="VanY/YodJ_core_dom"/>
</dbReference>
<dbReference type="InterPro" id="IPR052179">
    <property type="entry name" value="DD-CPase-like"/>
</dbReference>
<keyword evidence="3" id="KW-0645">Protease</keyword>
<dbReference type="EC" id="3.4.16.4" evidence="3"/>
<proteinExistence type="predicted"/>
<sequence>MKKRKGRLLLFLMVCAAMVIGYSLFNKEETNTIPPKQAAADGGTTDGGGELSGNSDVEPTEEADNASPVQTDEPEASNEPDAGNGASADQPSNEGDGGQTGQTENGLAVIAKPSEIAVLVNKQRKLPEDYNPSDLVYPEVEFIFSEKVEKRKLRQEAAAALEELFSAAEDDSILLAGVSAYRSHNTQKTLFERYVKRDGLEKARTYSAFPGTSEHETGLAIDVTGSDGKCAAADCFADTKEALWLAEHADEYGFIVRYPEGKEAITGYQYEPWHLRFVGKELAAELSESGETLEEYYDAVPVTK</sequence>
<name>A0A7W5G9X3_9BACL</name>
<comment type="caution">
    <text evidence="3">The sequence shown here is derived from an EMBL/GenBank/DDBJ whole genome shotgun (WGS) entry which is preliminary data.</text>
</comment>
<evidence type="ECO:0000259" key="2">
    <source>
        <dbReference type="Pfam" id="PF02557"/>
    </source>
</evidence>
<keyword evidence="3" id="KW-0378">Hydrolase</keyword>
<organism evidence="3 4">
    <name type="scientific">Paenibacillus endophyticus</name>
    <dbReference type="NCBI Taxonomy" id="1294268"/>
    <lineage>
        <taxon>Bacteria</taxon>
        <taxon>Bacillati</taxon>
        <taxon>Bacillota</taxon>
        <taxon>Bacilli</taxon>
        <taxon>Bacillales</taxon>
        <taxon>Paenibacillaceae</taxon>
        <taxon>Paenibacillus</taxon>
    </lineage>
</organism>
<dbReference type="InterPro" id="IPR009045">
    <property type="entry name" value="Zn_M74/Hedgehog-like"/>
</dbReference>
<dbReference type="AlphaFoldDB" id="A0A7W5G9X3"/>
<dbReference type="RefSeq" id="WP_376769669.1">
    <property type="nucleotide sequence ID" value="NZ_JACHXW010000007.1"/>
</dbReference>
<accession>A0A7W5G9X3</accession>
<evidence type="ECO:0000256" key="1">
    <source>
        <dbReference type="SAM" id="MobiDB-lite"/>
    </source>
</evidence>
<dbReference type="SUPFAM" id="SSF55166">
    <property type="entry name" value="Hedgehog/DD-peptidase"/>
    <property type="match status" value="1"/>
</dbReference>
<dbReference type="PANTHER" id="PTHR34385">
    <property type="entry name" value="D-ALANYL-D-ALANINE CARBOXYPEPTIDASE"/>
    <property type="match status" value="1"/>
</dbReference>
<gene>
    <name evidence="3" type="ORF">FHS16_002721</name>
</gene>
<dbReference type="EMBL" id="JACHXW010000007">
    <property type="protein sequence ID" value="MBB3152664.1"/>
    <property type="molecule type" value="Genomic_DNA"/>
</dbReference>
<dbReference type="CDD" id="cd14852">
    <property type="entry name" value="LD-carboxypeptidase"/>
    <property type="match status" value="1"/>
</dbReference>
<dbReference type="GO" id="GO:0006508">
    <property type="term" value="P:proteolysis"/>
    <property type="evidence" value="ECO:0007669"/>
    <property type="project" value="InterPro"/>
</dbReference>
<dbReference type="Gene3D" id="3.30.1380.10">
    <property type="match status" value="1"/>
</dbReference>
<dbReference type="GO" id="GO:0009002">
    <property type="term" value="F:serine-type D-Ala-D-Ala carboxypeptidase activity"/>
    <property type="evidence" value="ECO:0007669"/>
    <property type="project" value="UniProtKB-EC"/>
</dbReference>
<dbReference type="Pfam" id="PF02557">
    <property type="entry name" value="VanY"/>
    <property type="match status" value="1"/>
</dbReference>
<feature type="domain" description="D-alanyl-D-alanine carboxypeptidase-like core" evidence="2">
    <location>
        <begin position="151"/>
        <end position="280"/>
    </location>
</feature>
<protein>
    <submittedName>
        <fullName evidence="3">D-alanyl-D-alanine carboxypeptidase</fullName>
        <ecNumber evidence="3">3.4.16.4</ecNumber>
    </submittedName>
</protein>
<dbReference type="Proteomes" id="UP000518605">
    <property type="component" value="Unassembled WGS sequence"/>
</dbReference>
<dbReference type="InterPro" id="IPR003709">
    <property type="entry name" value="VanY-like_core_dom"/>
</dbReference>